<dbReference type="PROSITE" id="PS00213">
    <property type="entry name" value="LIPOCALIN"/>
    <property type="match status" value="1"/>
</dbReference>
<dbReference type="PRINTS" id="PR01171">
    <property type="entry name" value="BCTLIPOCALIN"/>
</dbReference>
<keyword evidence="2" id="KW-0472">Membrane</keyword>
<evidence type="ECO:0000256" key="2">
    <source>
        <dbReference type="PIRNR" id="PIRNR036893"/>
    </source>
</evidence>
<dbReference type="CDD" id="cd19438">
    <property type="entry name" value="lipocalin_Blc-like"/>
    <property type="match status" value="1"/>
</dbReference>
<dbReference type="InterPro" id="IPR047202">
    <property type="entry name" value="Lipocalin_Blc-like_dom"/>
</dbReference>
<reference evidence="5" key="1">
    <citation type="journal article" date="2019" name="Int. J. Syst. Evol. Microbiol.">
        <title>The Global Catalogue of Microorganisms (GCM) 10K type strain sequencing project: providing services to taxonomists for standard genome sequencing and annotation.</title>
        <authorList>
            <consortium name="The Broad Institute Genomics Platform"/>
            <consortium name="The Broad Institute Genome Sequencing Center for Infectious Disease"/>
            <person name="Wu L."/>
            <person name="Ma J."/>
        </authorList>
    </citation>
    <scope>NUCLEOTIDE SEQUENCE [LARGE SCALE GENOMIC DNA]</scope>
    <source>
        <strain evidence="5">KCTC 22280</strain>
    </source>
</reference>
<dbReference type="PIRSF" id="PIRSF036893">
    <property type="entry name" value="Lipocalin_ApoD"/>
    <property type="match status" value="1"/>
</dbReference>
<accession>A0ABQ3AUV7</accession>
<dbReference type="Pfam" id="PF08212">
    <property type="entry name" value="Lipocalin_2"/>
    <property type="match status" value="1"/>
</dbReference>
<dbReference type="InterPro" id="IPR000566">
    <property type="entry name" value="Lipocln_cytosolic_FA-bd_dom"/>
</dbReference>
<keyword evidence="2" id="KW-0446">Lipid-binding</keyword>
<name>A0ABQ3AUV7_9GAMM</name>
<comment type="function">
    <text evidence="2">Involved in the storage or transport of lipids necessary for membrane maintenance under stressful conditions. Displays a binding preference for lysophospholipids.</text>
</comment>
<dbReference type="InterPro" id="IPR022272">
    <property type="entry name" value="Lipocalin_CS"/>
</dbReference>
<comment type="subunit">
    <text evidence="2">Homodimer.</text>
</comment>
<dbReference type="PANTHER" id="PTHR10612">
    <property type="entry name" value="APOLIPOPROTEIN D"/>
    <property type="match status" value="1"/>
</dbReference>
<keyword evidence="2" id="KW-0998">Cell outer membrane</keyword>
<comment type="subcellular location">
    <subcellularLocation>
        <location evidence="2">Cell outer membrane</location>
    </subcellularLocation>
</comment>
<comment type="caution">
    <text evidence="4">The sequence shown here is derived from an EMBL/GenBank/DDBJ whole genome shotgun (WGS) entry which is preliminary data.</text>
</comment>
<sequence length="182" mass="20781">MRLAPLPIVALSIAITGCTGLPDGIEPVSGFNADRYLGTWYEIARFDHSFEEGLTNVIAEYRYNDDGSIEVINRGYSPEEGEWQEAEGKAWFMGDEDVGHLKVSFFGPFYSSYVVFELDQDDYQYAYVTGYDRDYLWFLSRTPTVSEQTLEDFRSVAEAEGFDLDELIIVEQDRNLPESQSD</sequence>
<dbReference type="RefSeq" id="WP_189574311.1">
    <property type="nucleotide sequence ID" value="NZ_BMXV01000002.1"/>
</dbReference>
<evidence type="ECO:0000256" key="1">
    <source>
        <dbReference type="ARBA" id="ARBA00006889"/>
    </source>
</evidence>
<keyword evidence="5" id="KW-1185">Reference proteome</keyword>
<dbReference type="PROSITE" id="PS51257">
    <property type="entry name" value="PROKAR_LIPOPROTEIN"/>
    <property type="match status" value="1"/>
</dbReference>
<dbReference type="Proteomes" id="UP000601597">
    <property type="component" value="Unassembled WGS sequence"/>
</dbReference>
<organism evidence="4 5">
    <name type="scientific">Marinobacter zhanjiangensis</name>
    <dbReference type="NCBI Taxonomy" id="578215"/>
    <lineage>
        <taxon>Bacteria</taxon>
        <taxon>Pseudomonadati</taxon>
        <taxon>Pseudomonadota</taxon>
        <taxon>Gammaproteobacteria</taxon>
        <taxon>Pseudomonadales</taxon>
        <taxon>Marinobacteraceae</taxon>
        <taxon>Marinobacter</taxon>
    </lineage>
</organism>
<protein>
    <recommendedName>
        <fullName evidence="2">Outer membrane lipoprotein Blc</fullName>
    </recommendedName>
</protein>
<comment type="similarity">
    <text evidence="1 2">Belongs to the calycin superfamily. Lipocalin family.</text>
</comment>
<dbReference type="InterPro" id="IPR012674">
    <property type="entry name" value="Calycin"/>
</dbReference>
<feature type="domain" description="Lipocalin/cytosolic fatty-acid binding" evidence="3">
    <location>
        <begin position="32"/>
        <end position="172"/>
    </location>
</feature>
<dbReference type="PANTHER" id="PTHR10612:SF34">
    <property type="entry name" value="APOLIPOPROTEIN D"/>
    <property type="match status" value="1"/>
</dbReference>
<proteinExistence type="inferred from homology"/>
<evidence type="ECO:0000313" key="4">
    <source>
        <dbReference type="EMBL" id="GGY66840.1"/>
    </source>
</evidence>
<dbReference type="InterPro" id="IPR002446">
    <property type="entry name" value="Lipocalin_bac"/>
</dbReference>
<dbReference type="Gene3D" id="2.40.128.20">
    <property type="match status" value="1"/>
</dbReference>
<dbReference type="SUPFAM" id="SSF50814">
    <property type="entry name" value="Lipocalins"/>
    <property type="match status" value="1"/>
</dbReference>
<dbReference type="EMBL" id="BMXV01000002">
    <property type="protein sequence ID" value="GGY66840.1"/>
    <property type="molecule type" value="Genomic_DNA"/>
</dbReference>
<evidence type="ECO:0000259" key="3">
    <source>
        <dbReference type="Pfam" id="PF08212"/>
    </source>
</evidence>
<gene>
    <name evidence="4" type="ORF">GCM10007071_12200</name>
</gene>
<evidence type="ECO:0000313" key="5">
    <source>
        <dbReference type="Proteomes" id="UP000601597"/>
    </source>
</evidence>
<keyword evidence="2" id="KW-0449">Lipoprotein</keyword>
<dbReference type="InterPro" id="IPR022271">
    <property type="entry name" value="Lipocalin_ApoD"/>
</dbReference>